<accession>A0A8J5SBR8</accession>
<keyword evidence="2" id="KW-1185">Reference proteome</keyword>
<reference evidence="1" key="2">
    <citation type="submission" date="2021-02" db="EMBL/GenBank/DDBJ databases">
        <authorList>
            <person name="Kimball J.A."/>
            <person name="Haas M.W."/>
            <person name="Macchietto M."/>
            <person name="Kono T."/>
            <person name="Duquette J."/>
            <person name="Shao M."/>
        </authorList>
    </citation>
    <scope>NUCLEOTIDE SEQUENCE</scope>
    <source>
        <tissue evidence="1">Fresh leaf tissue</tissue>
    </source>
</reference>
<proteinExistence type="predicted"/>
<comment type="caution">
    <text evidence="1">The sequence shown here is derived from an EMBL/GenBank/DDBJ whole genome shotgun (WGS) entry which is preliminary data.</text>
</comment>
<organism evidence="1 2">
    <name type="scientific">Zizania palustris</name>
    <name type="common">Northern wild rice</name>
    <dbReference type="NCBI Taxonomy" id="103762"/>
    <lineage>
        <taxon>Eukaryota</taxon>
        <taxon>Viridiplantae</taxon>
        <taxon>Streptophyta</taxon>
        <taxon>Embryophyta</taxon>
        <taxon>Tracheophyta</taxon>
        <taxon>Spermatophyta</taxon>
        <taxon>Magnoliopsida</taxon>
        <taxon>Liliopsida</taxon>
        <taxon>Poales</taxon>
        <taxon>Poaceae</taxon>
        <taxon>BOP clade</taxon>
        <taxon>Oryzoideae</taxon>
        <taxon>Oryzeae</taxon>
        <taxon>Zizaniinae</taxon>
        <taxon>Zizania</taxon>
    </lineage>
</organism>
<gene>
    <name evidence="1" type="ORF">GUJ93_ZPchr0005g15641</name>
</gene>
<evidence type="ECO:0000313" key="1">
    <source>
        <dbReference type="EMBL" id="KAG8068713.1"/>
    </source>
</evidence>
<reference evidence="1" key="1">
    <citation type="journal article" date="2021" name="bioRxiv">
        <title>Whole Genome Assembly and Annotation of Northern Wild Rice, Zizania palustris L., Supports a Whole Genome Duplication in the Zizania Genus.</title>
        <authorList>
            <person name="Haas M."/>
            <person name="Kono T."/>
            <person name="Macchietto M."/>
            <person name="Millas R."/>
            <person name="McGilp L."/>
            <person name="Shao M."/>
            <person name="Duquette J."/>
            <person name="Hirsch C.N."/>
            <person name="Kimball J."/>
        </authorList>
    </citation>
    <scope>NUCLEOTIDE SEQUENCE</scope>
    <source>
        <tissue evidence="1">Fresh leaf tissue</tissue>
    </source>
</reference>
<dbReference type="EMBL" id="JAAALK010000284">
    <property type="protein sequence ID" value="KAG8068713.1"/>
    <property type="molecule type" value="Genomic_DNA"/>
</dbReference>
<sequence>MWRFGPRRAAHGTTDGMDAGDASILGDRLLGVDVHRIDDVPLLDVVASHVTTTVHLYTIDCTRTRRRSCSSSGSYIPGKKHLLPLKSVPTQSDDLQDFRCLGTGLLAASAMMPCRV</sequence>
<dbReference type="Proteomes" id="UP000729402">
    <property type="component" value="Unassembled WGS sequence"/>
</dbReference>
<name>A0A8J5SBR8_ZIZPA</name>
<protein>
    <submittedName>
        <fullName evidence="1">Uncharacterized protein</fullName>
    </submittedName>
</protein>
<evidence type="ECO:0000313" key="2">
    <source>
        <dbReference type="Proteomes" id="UP000729402"/>
    </source>
</evidence>
<dbReference type="AlphaFoldDB" id="A0A8J5SBR8"/>